<evidence type="ECO:0000313" key="1">
    <source>
        <dbReference type="EMBL" id="CAD6333584.1"/>
    </source>
</evidence>
<dbReference type="PANTHER" id="PTHR46034">
    <property type="match status" value="1"/>
</dbReference>
<dbReference type="GO" id="GO:0034976">
    <property type="term" value="P:response to endoplasmic reticulum stress"/>
    <property type="evidence" value="ECO:0007669"/>
    <property type="project" value="InterPro"/>
</dbReference>
<dbReference type="AlphaFoldDB" id="A0A811RXJ0"/>
<dbReference type="InterPro" id="IPR015915">
    <property type="entry name" value="Kelch-typ_b-propeller"/>
</dbReference>
<dbReference type="Gene3D" id="2.120.10.80">
    <property type="entry name" value="Kelch-type beta propeller"/>
    <property type="match status" value="1"/>
</dbReference>
<keyword evidence="2" id="KW-1185">Reference proteome</keyword>
<dbReference type="EMBL" id="CAJGYO010000017">
    <property type="protein sequence ID" value="CAD6333584.1"/>
    <property type="molecule type" value="Genomic_DNA"/>
</dbReference>
<sequence length="417" mass="46799">MDIVDKLLNDMPLDIRWDEERQFDIGTHESLSQHLSLSVDDELTKHMVKLNASVVLTPISTSCLLNQCMNAADQVFNEFLQGEESQDSLLELLAHGECSIGMDNKPIAEPISFKAPMAGELFDENHVWDDDPQYDTEPLDDMSMDVDHVVEPPTKDFQGKLLSKEVICDSMVWDEIQAEIGTYHGLLQQLAQSGDYFDEKLIGSDKEILSLRAVAKDSRRKVQQLKYIVDELQFKFDCSLSHLGSMCNSLRNYEWTKCPSLNLKKGSLDGICPNEKIYASNGDGNETYSKVEIYDLYLGKWICSPSMLLCRFALAASELNGVVHMSGGYDGSVYLESAERYDPREHFWVWLPSMSTKIGCRTLTVFGDTLYDIGRALLAICLNVPCDPGGNHDCFIPAIAWRQAMFCGGGNVIPRTT</sequence>
<dbReference type="OrthoDB" id="45365at2759"/>
<protein>
    <submittedName>
        <fullName evidence="1">Uncharacterized protein</fullName>
    </submittedName>
</protein>
<name>A0A811RXJ0_9POAL</name>
<comment type="caution">
    <text evidence="1">The sequence shown here is derived from an EMBL/GenBank/DDBJ whole genome shotgun (WGS) entry which is preliminary data.</text>
</comment>
<dbReference type="InterPro" id="IPR006652">
    <property type="entry name" value="Kelch_1"/>
</dbReference>
<evidence type="ECO:0000313" key="2">
    <source>
        <dbReference type="Proteomes" id="UP000604825"/>
    </source>
</evidence>
<dbReference type="Pfam" id="PF01344">
    <property type="entry name" value="Kelch_1"/>
    <property type="match status" value="1"/>
</dbReference>
<dbReference type="PANTHER" id="PTHR46034:SF7">
    <property type="entry name" value="INFLUENZA VIRUS NS1A-BINDING PROTEIN"/>
    <property type="match status" value="1"/>
</dbReference>
<organism evidence="1 2">
    <name type="scientific">Miscanthus lutarioriparius</name>
    <dbReference type="NCBI Taxonomy" id="422564"/>
    <lineage>
        <taxon>Eukaryota</taxon>
        <taxon>Viridiplantae</taxon>
        <taxon>Streptophyta</taxon>
        <taxon>Embryophyta</taxon>
        <taxon>Tracheophyta</taxon>
        <taxon>Spermatophyta</taxon>
        <taxon>Magnoliopsida</taxon>
        <taxon>Liliopsida</taxon>
        <taxon>Poales</taxon>
        <taxon>Poaceae</taxon>
        <taxon>PACMAD clade</taxon>
        <taxon>Panicoideae</taxon>
        <taxon>Andropogonodae</taxon>
        <taxon>Andropogoneae</taxon>
        <taxon>Saccharinae</taxon>
        <taxon>Miscanthus</taxon>
    </lineage>
</organism>
<proteinExistence type="predicted"/>
<reference evidence="1" key="1">
    <citation type="submission" date="2020-10" db="EMBL/GenBank/DDBJ databases">
        <authorList>
            <person name="Han B."/>
            <person name="Lu T."/>
            <person name="Zhao Q."/>
            <person name="Huang X."/>
            <person name="Zhao Y."/>
        </authorList>
    </citation>
    <scope>NUCLEOTIDE SEQUENCE</scope>
</reference>
<accession>A0A811RXJ0</accession>
<dbReference type="SUPFAM" id="SSF117281">
    <property type="entry name" value="Kelch motif"/>
    <property type="match status" value="1"/>
</dbReference>
<dbReference type="SMART" id="SM00612">
    <property type="entry name" value="Kelch"/>
    <property type="match status" value="2"/>
</dbReference>
<gene>
    <name evidence="1" type="ORF">NCGR_LOCUS57682</name>
</gene>
<dbReference type="Proteomes" id="UP000604825">
    <property type="component" value="Unassembled WGS sequence"/>
</dbReference>
<dbReference type="InterPro" id="IPR044832">
    <property type="entry name" value="NRP-like"/>
</dbReference>